<feature type="transmembrane region" description="Helical" evidence="3">
    <location>
        <begin position="265"/>
        <end position="289"/>
    </location>
</feature>
<evidence type="ECO:0000256" key="2">
    <source>
        <dbReference type="SAM" id="MobiDB-lite"/>
    </source>
</evidence>
<protein>
    <submittedName>
        <fullName evidence="5">DUF4349 domain-containing protein</fullName>
    </submittedName>
</protein>
<dbReference type="EMBL" id="JAUHPV010000001">
    <property type="protein sequence ID" value="MDN4471376.1"/>
    <property type="molecule type" value="Genomic_DNA"/>
</dbReference>
<evidence type="ECO:0000313" key="5">
    <source>
        <dbReference type="EMBL" id="MDN4471376.1"/>
    </source>
</evidence>
<name>A0ABT8FWU5_9MICO</name>
<keyword evidence="6" id="KW-1185">Reference proteome</keyword>
<feature type="compositionally biased region" description="Low complexity" evidence="2">
    <location>
        <begin position="310"/>
        <end position="330"/>
    </location>
</feature>
<feature type="compositionally biased region" description="Pro residues" evidence="2">
    <location>
        <begin position="298"/>
        <end position="309"/>
    </location>
</feature>
<keyword evidence="3" id="KW-0472">Membrane</keyword>
<reference evidence="5" key="1">
    <citation type="submission" date="2023-06" db="EMBL/GenBank/DDBJ databases">
        <title>SYSU T00b26.</title>
        <authorList>
            <person name="Gao L."/>
            <person name="Fang B.-Z."/>
            <person name="Li W.-J."/>
        </authorList>
    </citation>
    <scope>NUCLEOTIDE SEQUENCE</scope>
    <source>
        <strain evidence="5">SYSU T00b26</strain>
    </source>
</reference>
<feature type="region of interest" description="Disordered" evidence="2">
    <location>
        <begin position="294"/>
        <end position="337"/>
    </location>
</feature>
<comment type="caution">
    <text evidence="5">The sequence shown here is derived from an EMBL/GenBank/DDBJ whole genome shotgun (WGS) entry which is preliminary data.</text>
</comment>
<dbReference type="RefSeq" id="WP_301124945.1">
    <property type="nucleotide sequence ID" value="NZ_JAUHPV010000001.1"/>
</dbReference>
<organism evidence="5 6">
    <name type="scientific">Demequina zhanjiangensis</name>
    <dbReference type="NCBI Taxonomy" id="3051659"/>
    <lineage>
        <taxon>Bacteria</taxon>
        <taxon>Bacillati</taxon>
        <taxon>Actinomycetota</taxon>
        <taxon>Actinomycetes</taxon>
        <taxon>Micrococcales</taxon>
        <taxon>Demequinaceae</taxon>
        <taxon>Demequina</taxon>
    </lineage>
</organism>
<dbReference type="Proteomes" id="UP001172738">
    <property type="component" value="Unassembled WGS sequence"/>
</dbReference>
<dbReference type="Pfam" id="PF14257">
    <property type="entry name" value="DUF4349"/>
    <property type="match status" value="1"/>
</dbReference>
<keyword evidence="3" id="KW-0812">Transmembrane</keyword>
<keyword evidence="3" id="KW-1133">Transmembrane helix</keyword>
<proteinExistence type="predicted"/>
<evidence type="ECO:0000256" key="1">
    <source>
        <dbReference type="SAM" id="Coils"/>
    </source>
</evidence>
<evidence type="ECO:0000256" key="3">
    <source>
        <dbReference type="SAM" id="Phobius"/>
    </source>
</evidence>
<dbReference type="InterPro" id="IPR025645">
    <property type="entry name" value="DUF4349"/>
</dbReference>
<evidence type="ECO:0000313" key="6">
    <source>
        <dbReference type="Proteomes" id="UP001172738"/>
    </source>
</evidence>
<accession>A0ABT8FWU5</accession>
<feature type="domain" description="DUF4349" evidence="4">
    <location>
        <begin position="75"/>
        <end position="285"/>
    </location>
</feature>
<evidence type="ECO:0000259" key="4">
    <source>
        <dbReference type="Pfam" id="PF14257"/>
    </source>
</evidence>
<keyword evidence="1" id="KW-0175">Coiled coil</keyword>
<feature type="coiled-coil region" evidence="1">
    <location>
        <begin position="192"/>
        <end position="219"/>
    </location>
</feature>
<gene>
    <name evidence="5" type="ORF">QQX04_00030</name>
</gene>
<sequence length="337" mass="34738">MSALPGGMRRRARGAGVIAVLIAAATVLAGCSSSADESMGYDGGADSVDAAAVAEDYAGEEAMADDAAEAPSADRSVIVTGSIYMTVDEPVAAADQVVMIVESSGGRVDGRSEVAPDEDFGGQATLTLRIPADQLDAIIERFRTLGTIDELSTDSVDVSTEVTDLDARISTLRASTERIEGLLAEAEDISDIIDLEDELSSRQAQLQSLEAQQRGLNDQVSLSTIYLSLTTEPVVVVVDDDTPSNFWEGLVDGWEALVGAVSVGLVVVGVLLPWVAVGTIIVLIVVGIVRSRRSRRPSAPPAPAQPAPVPATASAPDSEATAPSQADAPSAPTPPSS</sequence>